<protein>
    <recommendedName>
        <fullName evidence="1">Integrase catalytic domain-containing protein</fullName>
    </recommendedName>
</protein>
<dbReference type="SUPFAM" id="SSF53098">
    <property type="entry name" value="Ribonuclease H-like"/>
    <property type="match status" value="1"/>
</dbReference>
<dbReference type="EMBL" id="SPMY01000045">
    <property type="protein sequence ID" value="NMQ29042.1"/>
    <property type="molecule type" value="Genomic_DNA"/>
</dbReference>
<gene>
    <name evidence="2" type="ORF">E4Q23_15510</name>
</gene>
<keyword evidence="3" id="KW-1185">Reference proteome</keyword>
<reference evidence="2 3" key="1">
    <citation type="submission" date="2019-03" db="EMBL/GenBank/DDBJ databases">
        <title>Metabolic reconstructions from genomes of highly enriched 'Candidatus Accumulibacter' and 'Candidatus Competibacter' bioreactor populations.</title>
        <authorList>
            <person name="Annavajhala M.K."/>
            <person name="Welles L."/>
            <person name="Abbas B."/>
            <person name="Sorokin D."/>
            <person name="Park H."/>
            <person name="Van Loosdrecht M."/>
            <person name="Chandran K."/>
        </authorList>
    </citation>
    <scope>NUCLEOTIDE SEQUENCE [LARGE SCALE GENOMIC DNA]</scope>
    <source>
        <strain evidence="2 3">SBR_S</strain>
    </source>
</reference>
<name>A0ABX1TXN5_9PROT</name>
<evidence type="ECO:0000313" key="2">
    <source>
        <dbReference type="EMBL" id="NMQ29042.1"/>
    </source>
</evidence>
<dbReference type="InterPro" id="IPR012337">
    <property type="entry name" value="RNaseH-like_sf"/>
</dbReference>
<evidence type="ECO:0000259" key="1">
    <source>
        <dbReference type="Pfam" id="PF13683"/>
    </source>
</evidence>
<accession>A0ABX1TXN5</accession>
<dbReference type="Pfam" id="PF13683">
    <property type="entry name" value="rve_3"/>
    <property type="match status" value="1"/>
</dbReference>
<evidence type="ECO:0000313" key="3">
    <source>
        <dbReference type="Proteomes" id="UP000749010"/>
    </source>
</evidence>
<proteinExistence type="predicted"/>
<dbReference type="InterPro" id="IPR001584">
    <property type="entry name" value="Integrase_cat-core"/>
</dbReference>
<comment type="caution">
    <text evidence="2">The sequence shown here is derived from an EMBL/GenBank/DDBJ whole genome shotgun (WGS) entry which is preliminary data.</text>
</comment>
<organism evidence="2 3">
    <name type="scientific">Candidatus Accumulibacter phosphatis</name>
    <dbReference type="NCBI Taxonomy" id="327160"/>
    <lineage>
        <taxon>Bacteria</taxon>
        <taxon>Pseudomonadati</taxon>
        <taxon>Pseudomonadota</taxon>
        <taxon>Betaproteobacteria</taxon>
        <taxon>Candidatus Accumulibacter</taxon>
    </lineage>
</organism>
<feature type="domain" description="Integrase catalytic" evidence="1">
    <location>
        <begin position="126"/>
        <end position="190"/>
    </location>
</feature>
<dbReference type="Proteomes" id="UP000749010">
    <property type="component" value="Unassembled WGS sequence"/>
</dbReference>
<sequence length="219" mass="23790">MLARHHRSAPPAALAVRAAIHKTVKSRICPLAQGRCMVGAACKRDDCAEQERSALQNPKTIRLEATLGPNVEVPPVLVQQDFGSVLREEGAATNHLYLLVDPLPGAALLDRGGLQMDLEELPGIRVVISMEGRGRVFNNILVERLWRSVKYEDVYLKGCAAMSELMVRLAEYFAFHNGERPHQSLHNATPESSIEPPSAGGAFILDKFDGAGGKVTCAT</sequence>